<accession>A0A559K0N7</accession>
<organism evidence="5 6">
    <name type="scientific">Paenibacillus cremeus</name>
    <dbReference type="NCBI Taxonomy" id="2163881"/>
    <lineage>
        <taxon>Bacteria</taxon>
        <taxon>Bacillati</taxon>
        <taxon>Bacillota</taxon>
        <taxon>Bacilli</taxon>
        <taxon>Bacillales</taxon>
        <taxon>Paenibacillaceae</taxon>
        <taxon>Paenibacillus</taxon>
    </lineage>
</organism>
<dbReference type="PROSITE" id="PS00041">
    <property type="entry name" value="HTH_ARAC_FAMILY_1"/>
    <property type="match status" value="1"/>
</dbReference>
<dbReference type="InterPro" id="IPR018062">
    <property type="entry name" value="HTH_AraC-typ_CS"/>
</dbReference>
<evidence type="ECO:0000313" key="6">
    <source>
        <dbReference type="Proteomes" id="UP000317036"/>
    </source>
</evidence>
<dbReference type="SUPFAM" id="SSF46689">
    <property type="entry name" value="Homeodomain-like"/>
    <property type="match status" value="2"/>
</dbReference>
<keyword evidence="6" id="KW-1185">Reference proteome</keyword>
<keyword evidence="3" id="KW-0804">Transcription</keyword>
<dbReference type="InterPro" id="IPR009057">
    <property type="entry name" value="Homeodomain-like_sf"/>
</dbReference>
<dbReference type="SUPFAM" id="SSF51215">
    <property type="entry name" value="Regulatory protein AraC"/>
    <property type="match status" value="1"/>
</dbReference>
<evidence type="ECO:0000256" key="3">
    <source>
        <dbReference type="ARBA" id="ARBA00023163"/>
    </source>
</evidence>
<dbReference type="SMART" id="SM00342">
    <property type="entry name" value="HTH_ARAC"/>
    <property type="match status" value="1"/>
</dbReference>
<dbReference type="PANTHER" id="PTHR43280:SF28">
    <property type="entry name" value="HTH-TYPE TRANSCRIPTIONAL ACTIVATOR RHAS"/>
    <property type="match status" value="1"/>
</dbReference>
<evidence type="ECO:0000313" key="5">
    <source>
        <dbReference type="EMBL" id="TVY05691.1"/>
    </source>
</evidence>
<protein>
    <submittedName>
        <fullName evidence="5">Helix-turn-helix domain-containing protein</fullName>
    </submittedName>
</protein>
<feature type="domain" description="HTH araC/xylS-type" evidence="4">
    <location>
        <begin position="205"/>
        <end position="303"/>
    </location>
</feature>
<evidence type="ECO:0000259" key="4">
    <source>
        <dbReference type="PROSITE" id="PS01124"/>
    </source>
</evidence>
<dbReference type="Gene3D" id="2.60.120.10">
    <property type="entry name" value="Jelly Rolls"/>
    <property type="match status" value="1"/>
</dbReference>
<dbReference type="InterPro" id="IPR018060">
    <property type="entry name" value="HTH_AraC"/>
</dbReference>
<comment type="caution">
    <text evidence="5">The sequence shown here is derived from an EMBL/GenBank/DDBJ whole genome shotgun (WGS) entry which is preliminary data.</text>
</comment>
<dbReference type="PANTHER" id="PTHR43280">
    <property type="entry name" value="ARAC-FAMILY TRANSCRIPTIONAL REGULATOR"/>
    <property type="match status" value="1"/>
</dbReference>
<dbReference type="AlphaFoldDB" id="A0A559K0N7"/>
<name>A0A559K0N7_9BACL</name>
<keyword evidence="2" id="KW-0238">DNA-binding</keyword>
<dbReference type="InterPro" id="IPR020449">
    <property type="entry name" value="Tscrpt_reg_AraC-type_HTH"/>
</dbReference>
<dbReference type="InterPro" id="IPR003313">
    <property type="entry name" value="AraC-bd"/>
</dbReference>
<dbReference type="GO" id="GO:0003700">
    <property type="term" value="F:DNA-binding transcription factor activity"/>
    <property type="evidence" value="ECO:0007669"/>
    <property type="project" value="InterPro"/>
</dbReference>
<dbReference type="InterPro" id="IPR037923">
    <property type="entry name" value="HTH-like"/>
</dbReference>
<evidence type="ECO:0000256" key="2">
    <source>
        <dbReference type="ARBA" id="ARBA00023125"/>
    </source>
</evidence>
<dbReference type="GO" id="GO:0043565">
    <property type="term" value="F:sequence-specific DNA binding"/>
    <property type="evidence" value="ECO:0007669"/>
    <property type="project" value="InterPro"/>
</dbReference>
<dbReference type="Gene3D" id="1.10.10.60">
    <property type="entry name" value="Homeodomain-like"/>
    <property type="match status" value="2"/>
</dbReference>
<evidence type="ECO:0000256" key="1">
    <source>
        <dbReference type="ARBA" id="ARBA00023015"/>
    </source>
</evidence>
<proteinExistence type="predicted"/>
<dbReference type="InterPro" id="IPR014710">
    <property type="entry name" value="RmlC-like_jellyroll"/>
</dbReference>
<keyword evidence="1" id="KW-0805">Transcription regulation</keyword>
<dbReference type="Pfam" id="PF02311">
    <property type="entry name" value="AraC_binding"/>
    <property type="match status" value="1"/>
</dbReference>
<dbReference type="PROSITE" id="PS01124">
    <property type="entry name" value="HTH_ARAC_FAMILY_2"/>
    <property type="match status" value="1"/>
</dbReference>
<reference evidence="5 6" key="1">
    <citation type="submission" date="2019-07" db="EMBL/GenBank/DDBJ databases">
        <authorList>
            <person name="Kim J."/>
        </authorList>
    </citation>
    <scope>NUCLEOTIDE SEQUENCE [LARGE SCALE GENOMIC DNA]</scope>
    <source>
        <strain evidence="5 6">JC52</strain>
    </source>
</reference>
<dbReference type="EMBL" id="VNJI01000053">
    <property type="protein sequence ID" value="TVY05691.1"/>
    <property type="molecule type" value="Genomic_DNA"/>
</dbReference>
<gene>
    <name evidence="5" type="ORF">FPZ49_28885</name>
</gene>
<sequence>MQFCTMLIPCIIELNNEGAGMMFFADFKIERDFVFKEKYGDSESHELHFHDVLEYHILVENEANFQLAHKKYDGTPGDVFLFRPFEPHWNLVKNAKMPIRWISLLLSPSIVRLIPNGYKLLAPFYAVEAISPLIPASSSSAIAIHQLAKMAIEEEKTKAIGWEAKQFLLVIDILVHTLRHASKRDESISSAERFDDGMEVYPSIIQAIEYILEHFTEEIDVNHLLKMAGKRHTAFYRTFRSVTGMTPNMFIHRLRMQAAIYMLVNSDKRITDIAHECGYSSIHYFNKHFKDYRGVSPREYRKSNEKN</sequence>
<dbReference type="Proteomes" id="UP000317036">
    <property type="component" value="Unassembled WGS sequence"/>
</dbReference>
<dbReference type="PRINTS" id="PR00032">
    <property type="entry name" value="HTHARAC"/>
</dbReference>
<dbReference type="Pfam" id="PF12833">
    <property type="entry name" value="HTH_18"/>
    <property type="match status" value="1"/>
</dbReference>